<accession>A0AAD9CXH4</accession>
<dbReference type="PROSITE" id="PS51420">
    <property type="entry name" value="RHO"/>
    <property type="match status" value="1"/>
</dbReference>
<keyword evidence="3" id="KW-1003">Cell membrane</keyword>
<dbReference type="SMART" id="SM00173">
    <property type="entry name" value="RAS"/>
    <property type="match status" value="1"/>
</dbReference>
<reference evidence="10" key="1">
    <citation type="submission" date="2023-02" db="EMBL/GenBank/DDBJ databases">
        <title>Identification and recombinant expression of a fungal hydrolase from Papiliotrema laurentii that hydrolyzes apple cutin and clears colloidal polyester polyurethane.</title>
        <authorList>
            <consortium name="DOE Joint Genome Institute"/>
            <person name="Roman V.A."/>
            <person name="Bojanowski C."/>
            <person name="Crable B.R."/>
            <person name="Wagner D.N."/>
            <person name="Hung C.S."/>
            <person name="Nadeau L.J."/>
            <person name="Schratz L."/>
            <person name="Haridas S."/>
            <person name="Pangilinan J."/>
            <person name="Lipzen A."/>
            <person name="Na H."/>
            <person name="Yan M."/>
            <person name="Ng V."/>
            <person name="Grigoriev I.V."/>
            <person name="Spatafora J.W."/>
            <person name="Barlow D."/>
            <person name="Biffinger J."/>
            <person name="Kelley-Loughnane N."/>
            <person name="Varaljay V.A."/>
            <person name="Crookes-Goodson W.J."/>
        </authorList>
    </citation>
    <scope>NUCLEOTIDE SEQUENCE</scope>
    <source>
        <strain evidence="10">5307AH</strain>
    </source>
</reference>
<dbReference type="PRINTS" id="PR00449">
    <property type="entry name" value="RASTRNSFRMNG"/>
</dbReference>
<dbReference type="InterPro" id="IPR027417">
    <property type="entry name" value="P-loop_NTPase"/>
</dbReference>
<dbReference type="PROSITE" id="PS51419">
    <property type="entry name" value="RAB"/>
    <property type="match status" value="1"/>
</dbReference>
<dbReference type="InterPro" id="IPR001806">
    <property type="entry name" value="Small_GTPase"/>
</dbReference>
<dbReference type="SMART" id="SM00175">
    <property type="entry name" value="RAB"/>
    <property type="match status" value="1"/>
</dbReference>
<dbReference type="InterPro" id="IPR005225">
    <property type="entry name" value="Small_GTP-bd"/>
</dbReference>
<evidence type="ECO:0000256" key="4">
    <source>
        <dbReference type="ARBA" id="ARBA00022481"/>
    </source>
</evidence>
<evidence type="ECO:0000256" key="1">
    <source>
        <dbReference type="ARBA" id="ARBA00004342"/>
    </source>
</evidence>
<evidence type="ECO:0000313" key="10">
    <source>
        <dbReference type="EMBL" id="KAK1922305.1"/>
    </source>
</evidence>
<gene>
    <name evidence="10" type="ORF">DB88DRAFT_512729</name>
</gene>
<dbReference type="NCBIfam" id="TIGR00231">
    <property type="entry name" value="small_GTP"/>
    <property type="match status" value="1"/>
</dbReference>
<dbReference type="InterPro" id="IPR003578">
    <property type="entry name" value="Small_GTPase_Rho"/>
</dbReference>
<comment type="similarity">
    <text evidence="2">Belongs to the small GTPase superfamily. Rho family.</text>
</comment>
<dbReference type="CDD" id="cd04132">
    <property type="entry name" value="Rho4_like"/>
    <property type="match status" value="1"/>
</dbReference>
<dbReference type="Proteomes" id="UP001182556">
    <property type="component" value="Unassembled WGS sequence"/>
</dbReference>
<dbReference type="FunFam" id="3.40.50.300:FF:000983">
    <property type="entry name" value="Rho family GTPase"/>
    <property type="match status" value="1"/>
</dbReference>
<keyword evidence="8" id="KW-0449">Lipoprotein</keyword>
<dbReference type="GO" id="GO:0005886">
    <property type="term" value="C:plasma membrane"/>
    <property type="evidence" value="ECO:0007669"/>
    <property type="project" value="UniProtKB-SubCell"/>
</dbReference>
<comment type="subcellular location">
    <subcellularLocation>
        <location evidence="1">Cell membrane</location>
        <topology evidence="1">Lipid-anchor</topology>
        <orientation evidence="1">Cytoplasmic side</orientation>
    </subcellularLocation>
</comment>
<dbReference type="GO" id="GO:0007264">
    <property type="term" value="P:small GTPase-mediated signal transduction"/>
    <property type="evidence" value="ECO:0007669"/>
    <property type="project" value="InterPro"/>
</dbReference>
<comment type="caution">
    <text evidence="10">The sequence shown here is derived from an EMBL/GenBank/DDBJ whole genome shotgun (WGS) entry which is preliminary data.</text>
</comment>
<name>A0AAD9CXH4_PAPLA</name>
<keyword evidence="10" id="KW-0378">Hydrolase</keyword>
<dbReference type="PANTHER" id="PTHR24072">
    <property type="entry name" value="RHO FAMILY GTPASE"/>
    <property type="match status" value="1"/>
</dbReference>
<dbReference type="SUPFAM" id="SSF52540">
    <property type="entry name" value="P-loop containing nucleoside triphosphate hydrolases"/>
    <property type="match status" value="1"/>
</dbReference>
<dbReference type="EMBL" id="JAODAN010000009">
    <property type="protein sequence ID" value="KAK1922305.1"/>
    <property type="molecule type" value="Genomic_DNA"/>
</dbReference>
<sequence>MSYEAGGPPRRPDIKRKLVVVGDGGCGKTCLLTVYAENRFPEEYVPTVFENLITMIPSPTDPSKIIELALWDTAGQEDFDRLRPLSYNDTDVILIVFACNHRPSLLNWYPEMAHFCENVPLLLVCTKTDLRADPTTQSLMAAQGTAPVSPAEGEKVAREIGARRYLECSAKEGRGVREVFDAAVRESLKKGGLKKLKKKGCVVL</sequence>
<evidence type="ECO:0000256" key="7">
    <source>
        <dbReference type="ARBA" id="ARBA00023136"/>
    </source>
</evidence>
<evidence type="ECO:0000256" key="6">
    <source>
        <dbReference type="ARBA" id="ARBA00023134"/>
    </source>
</evidence>
<proteinExistence type="inferred from homology"/>
<keyword evidence="5" id="KW-0547">Nucleotide-binding</keyword>
<protein>
    <submittedName>
        <fullName evidence="10">P-loop containing nucleoside triphosphate hydrolase protein</fullName>
    </submittedName>
</protein>
<organism evidence="10 11">
    <name type="scientific">Papiliotrema laurentii</name>
    <name type="common">Cryptococcus laurentii</name>
    <dbReference type="NCBI Taxonomy" id="5418"/>
    <lineage>
        <taxon>Eukaryota</taxon>
        <taxon>Fungi</taxon>
        <taxon>Dikarya</taxon>
        <taxon>Basidiomycota</taxon>
        <taxon>Agaricomycotina</taxon>
        <taxon>Tremellomycetes</taxon>
        <taxon>Tremellales</taxon>
        <taxon>Rhynchogastremaceae</taxon>
        <taxon>Papiliotrema</taxon>
    </lineage>
</organism>
<evidence type="ECO:0000256" key="9">
    <source>
        <dbReference type="ARBA" id="ARBA00023289"/>
    </source>
</evidence>
<keyword evidence="7" id="KW-0472">Membrane</keyword>
<keyword evidence="6" id="KW-0342">GTP-binding</keyword>
<evidence type="ECO:0000256" key="2">
    <source>
        <dbReference type="ARBA" id="ARBA00010142"/>
    </source>
</evidence>
<evidence type="ECO:0000256" key="3">
    <source>
        <dbReference type="ARBA" id="ARBA00022475"/>
    </source>
</evidence>
<evidence type="ECO:0000256" key="5">
    <source>
        <dbReference type="ARBA" id="ARBA00022741"/>
    </source>
</evidence>
<keyword evidence="9" id="KW-0636">Prenylation</keyword>
<dbReference type="SMART" id="SM00174">
    <property type="entry name" value="RHO"/>
    <property type="match status" value="1"/>
</dbReference>
<dbReference type="Pfam" id="PF00071">
    <property type="entry name" value="Ras"/>
    <property type="match status" value="1"/>
</dbReference>
<dbReference type="AlphaFoldDB" id="A0AAD9CXH4"/>
<evidence type="ECO:0000256" key="8">
    <source>
        <dbReference type="ARBA" id="ARBA00023288"/>
    </source>
</evidence>
<dbReference type="PROSITE" id="PS51421">
    <property type="entry name" value="RAS"/>
    <property type="match status" value="1"/>
</dbReference>
<keyword evidence="11" id="KW-1185">Reference proteome</keyword>
<dbReference type="GO" id="GO:0003924">
    <property type="term" value="F:GTPase activity"/>
    <property type="evidence" value="ECO:0007669"/>
    <property type="project" value="InterPro"/>
</dbReference>
<evidence type="ECO:0000313" key="11">
    <source>
        <dbReference type="Proteomes" id="UP001182556"/>
    </source>
</evidence>
<dbReference type="Gene3D" id="3.40.50.300">
    <property type="entry name" value="P-loop containing nucleotide triphosphate hydrolases"/>
    <property type="match status" value="1"/>
</dbReference>
<dbReference type="GO" id="GO:0005525">
    <property type="term" value="F:GTP binding"/>
    <property type="evidence" value="ECO:0007669"/>
    <property type="project" value="UniProtKB-KW"/>
</dbReference>
<keyword evidence="4" id="KW-0488">Methylation</keyword>